<proteinExistence type="predicted"/>
<accession>A0A0V0TQF8</accession>
<keyword evidence="2" id="KW-0732">Signal</keyword>
<evidence type="ECO:0000256" key="1">
    <source>
        <dbReference type="SAM" id="Phobius"/>
    </source>
</evidence>
<evidence type="ECO:0000256" key="2">
    <source>
        <dbReference type="SAM" id="SignalP"/>
    </source>
</evidence>
<keyword evidence="4" id="KW-1185">Reference proteome</keyword>
<reference evidence="3 4" key="1">
    <citation type="submission" date="2015-01" db="EMBL/GenBank/DDBJ databases">
        <title>Evolution of Trichinella species and genotypes.</title>
        <authorList>
            <person name="Korhonen P.K."/>
            <person name="Edoardo P."/>
            <person name="Giuseppe L.R."/>
            <person name="Gasser R.B."/>
        </authorList>
    </citation>
    <scope>NUCLEOTIDE SEQUENCE [LARGE SCALE GENOMIC DNA]</scope>
    <source>
        <strain evidence="3">ISS417</strain>
    </source>
</reference>
<keyword evidence="1" id="KW-1133">Transmembrane helix</keyword>
<feature type="signal peptide" evidence="2">
    <location>
        <begin position="1"/>
        <end position="16"/>
    </location>
</feature>
<organism evidence="3 4">
    <name type="scientific">Trichinella murrelli</name>
    <dbReference type="NCBI Taxonomy" id="144512"/>
    <lineage>
        <taxon>Eukaryota</taxon>
        <taxon>Metazoa</taxon>
        <taxon>Ecdysozoa</taxon>
        <taxon>Nematoda</taxon>
        <taxon>Enoplea</taxon>
        <taxon>Dorylaimia</taxon>
        <taxon>Trichinellida</taxon>
        <taxon>Trichinellidae</taxon>
        <taxon>Trichinella</taxon>
    </lineage>
</organism>
<gene>
    <name evidence="3" type="ORF">T05_4775</name>
</gene>
<dbReference type="AlphaFoldDB" id="A0A0V0TQF8"/>
<dbReference type="Proteomes" id="UP000055048">
    <property type="component" value="Unassembled WGS sequence"/>
</dbReference>
<name>A0A0V0TQF8_9BILA</name>
<dbReference type="EMBL" id="JYDJ01000175">
    <property type="protein sequence ID" value="KRX41268.1"/>
    <property type="molecule type" value="Genomic_DNA"/>
</dbReference>
<feature type="chain" id="PRO_5006869348" evidence="2">
    <location>
        <begin position="17"/>
        <end position="64"/>
    </location>
</feature>
<keyword evidence="1" id="KW-0812">Transmembrane</keyword>
<dbReference type="OrthoDB" id="10390055at2759"/>
<feature type="transmembrane region" description="Helical" evidence="1">
    <location>
        <begin position="34"/>
        <end position="55"/>
    </location>
</feature>
<comment type="caution">
    <text evidence="3">The sequence shown here is derived from an EMBL/GenBank/DDBJ whole genome shotgun (WGS) entry which is preliminary data.</text>
</comment>
<protein>
    <submittedName>
        <fullName evidence="3">Uncharacterized protein</fullName>
    </submittedName>
</protein>
<keyword evidence="1" id="KW-0472">Membrane</keyword>
<sequence>MVLHCLVCATACLMVAFDFDMSNQYCRPLWQSEYAQYLQLSFFVYHLIIICGDLIGQDNFADPC</sequence>
<evidence type="ECO:0000313" key="3">
    <source>
        <dbReference type="EMBL" id="KRX41268.1"/>
    </source>
</evidence>
<evidence type="ECO:0000313" key="4">
    <source>
        <dbReference type="Proteomes" id="UP000055048"/>
    </source>
</evidence>